<evidence type="ECO:0000313" key="4">
    <source>
        <dbReference type="Proteomes" id="UP000729733"/>
    </source>
</evidence>
<gene>
    <name evidence="3" type="ORF">I4641_12185</name>
</gene>
<dbReference type="Proteomes" id="UP000729733">
    <property type="component" value="Unassembled WGS sequence"/>
</dbReference>
<proteinExistence type="predicted"/>
<keyword evidence="4" id="KW-1185">Reference proteome</keyword>
<dbReference type="InterPro" id="IPR016024">
    <property type="entry name" value="ARM-type_fold"/>
</dbReference>
<evidence type="ECO:0000256" key="1">
    <source>
        <dbReference type="ARBA" id="ARBA00022549"/>
    </source>
</evidence>
<dbReference type="GO" id="GO:0030089">
    <property type="term" value="C:phycobilisome"/>
    <property type="evidence" value="ECO:0007669"/>
    <property type="project" value="UniProtKB-KW"/>
</dbReference>
<sequence length="303" mass="32576">MIDIPKTAKNGETTLLSHVETDELLARVNHQISQGTFDKEDQQLILQMVEGLGDTRGMVRLGFAEALGKIGKPAVEPLIDALLHHANVVVRRAAAKTLTLIGDPQAVPHLVYALLNDEDTVVQGSSIGALARTGEASVSSLLEILASSNSSESHKGHAAWALAFIGAKAKDRLYTAYDSDSPEVRAAVVGAISKVAEENRDDTKAMNLLLESLQDSSANVRSEAAAVLGNLKYKGAIPKLTDLLNHEVGETRKSAALSLMKICDRVSIEPLKAALDREADEEIKKAIILAISMLERQSETDDW</sequence>
<dbReference type="SUPFAM" id="SSF48371">
    <property type="entry name" value="ARM repeat"/>
    <property type="match status" value="1"/>
</dbReference>
<dbReference type="EMBL" id="JADWDC010000027">
    <property type="protein sequence ID" value="MCC0177739.1"/>
    <property type="molecule type" value="Genomic_DNA"/>
</dbReference>
<reference evidence="3" key="1">
    <citation type="journal article" date="2021" name="Antonie Van Leeuwenhoek">
        <title>Draft genome and description of Waterburya agarophytonicola gen. nov. sp. nov. (Pleurocapsales, Cyanobacteria): a seaweed symbiont.</title>
        <authorList>
            <person name="Bonthond G."/>
            <person name="Shalygin S."/>
            <person name="Bayer T."/>
            <person name="Weinberger F."/>
        </authorList>
    </citation>
    <scope>NUCLEOTIDE SEQUENCE</scope>
    <source>
        <strain evidence="3">KI4</strain>
    </source>
</reference>
<dbReference type="RefSeq" id="WP_229640801.1">
    <property type="nucleotide sequence ID" value="NZ_JADWDC010000027.1"/>
</dbReference>
<organism evidence="3 4">
    <name type="scientific">Waterburya agarophytonicola KI4</name>
    <dbReference type="NCBI Taxonomy" id="2874699"/>
    <lineage>
        <taxon>Bacteria</taxon>
        <taxon>Bacillati</taxon>
        <taxon>Cyanobacteriota</taxon>
        <taxon>Cyanophyceae</taxon>
        <taxon>Pleurocapsales</taxon>
        <taxon>Hyellaceae</taxon>
        <taxon>Waterburya</taxon>
        <taxon>Waterburya agarophytonicola</taxon>
    </lineage>
</organism>
<dbReference type="PANTHER" id="PTHR12697:SF38">
    <property type="entry name" value="PBS LYASE HEAT DOMAIN PROTEIN REPEAT-CONTAINING PROTEIN"/>
    <property type="match status" value="1"/>
</dbReference>
<comment type="caution">
    <text evidence="3">The sequence shown here is derived from an EMBL/GenBank/DDBJ whole genome shotgun (WGS) entry which is preliminary data.</text>
</comment>
<dbReference type="Pfam" id="PF13646">
    <property type="entry name" value="HEAT_2"/>
    <property type="match status" value="2"/>
</dbReference>
<dbReference type="InterPro" id="IPR004155">
    <property type="entry name" value="PBS_lyase_HEAT"/>
</dbReference>
<keyword evidence="1" id="KW-0042">Antenna complex</keyword>
<evidence type="ECO:0000256" key="2">
    <source>
        <dbReference type="ARBA" id="ARBA00022738"/>
    </source>
</evidence>
<name>A0A964BQI6_9CYAN</name>
<accession>A0A964BQI6</accession>
<dbReference type="AlphaFoldDB" id="A0A964BQI6"/>
<evidence type="ECO:0000313" key="3">
    <source>
        <dbReference type="EMBL" id="MCC0177739.1"/>
    </source>
</evidence>
<keyword evidence="2" id="KW-0605">Phycobilisome</keyword>
<dbReference type="PANTHER" id="PTHR12697">
    <property type="entry name" value="PBS LYASE HEAT-LIKE PROTEIN"/>
    <property type="match status" value="1"/>
</dbReference>
<dbReference type="Gene3D" id="1.25.10.10">
    <property type="entry name" value="Leucine-rich Repeat Variant"/>
    <property type="match status" value="2"/>
</dbReference>
<dbReference type="GO" id="GO:0016491">
    <property type="term" value="F:oxidoreductase activity"/>
    <property type="evidence" value="ECO:0007669"/>
    <property type="project" value="TreeGrafter"/>
</dbReference>
<protein>
    <submittedName>
        <fullName evidence="3">HEAT repeat domain-containing protein</fullName>
    </submittedName>
</protein>
<dbReference type="SMART" id="SM00567">
    <property type="entry name" value="EZ_HEAT"/>
    <property type="match status" value="5"/>
</dbReference>
<dbReference type="InterPro" id="IPR011989">
    <property type="entry name" value="ARM-like"/>
</dbReference>